<protein>
    <submittedName>
        <fullName evidence="2">Uncharacterized protein</fullName>
    </submittedName>
</protein>
<name>A0ABQ9Z8F8_9CRUS</name>
<feature type="region of interest" description="Disordered" evidence="1">
    <location>
        <begin position="1"/>
        <end position="36"/>
    </location>
</feature>
<dbReference type="Proteomes" id="UP001234178">
    <property type="component" value="Unassembled WGS sequence"/>
</dbReference>
<evidence type="ECO:0000313" key="2">
    <source>
        <dbReference type="EMBL" id="KAK4009185.1"/>
    </source>
</evidence>
<feature type="compositionally biased region" description="Low complexity" evidence="1">
    <location>
        <begin position="1"/>
        <end position="26"/>
    </location>
</feature>
<evidence type="ECO:0000256" key="1">
    <source>
        <dbReference type="SAM" id="MobiDB-lite"/>
    </source>
</evidence>
<evidence type="ECO:0000313" key="3">
    <source>
        <dbReference type="Proteomes" id="UP001234178"/>
    </source>
</evidence>
<accession>A0ABQ9Z8F8</accession>
<comment type="caution">
    <text evidence="2">The sequence shown here is derived from an EMBL/GenBank/DDBJ whole genome shotgun (WGS) entry which is preliminary data.</text>
</comment>
<sequence>MSDSSSKSDSTSSSSSSASSDSSSSSKSKKFKVSRETIKSVSNWVVTGIDEKEVKKDRETFKPKLARKSELLTNPEMDESFYYRLKTIKNSRASKSNIDSIEKIYRSQTFKILDLAKPLLYLHSRANLKKKSRSDAKAIKIALRLWATLLNDVTRARRRNILTQIYPGFTSLLDNKKILPADGGEHLFGPKFIGKLVDQMKTMNTMDIQAGEKSGVVPVTPLQRPARAYTSAAAYGGSSQSNNNRYVNLLAFPGAFGGRVSLFVSAWERLSKDPWVLGTVTQGLRLEFTSVPTQSSILSVMVIKGGHTALCDQEVASLLEKGAITEVKSEVGEYIKNTREISSNY</sequence>
<keyword evidence="3" id="KW-1185">Reference proteome</keyword>
<organism evidence="2 3">
    <name type="scientific">Daphnia magna</name>
    <dbReference type="NCBI Taxonomy" id="35525"/>
    <lineage>
        <taxon>Eukaryota</taxon>
        <taxon>Metazoa</taxon>
        <taxon>Ecdysozoa</taxon>
        <taxon>Arthropoda</taxon>
        <taxon>Crustacea</taxon>
        <taxon>Branchiopoda</taxon>
        <taxon>Diplostraca</taxon>
        <taxon>Cladocera</taxon>
        <taxon>Anomopoda</taxon>
        <taxon>Daphniidae</taxon>
        <taxon>Daphnia</taxon>
    </lineage>
</organism>
<reference evidence="2 3" key="1">
    <citation type="journal article" date="2023" name="Nucleic Acids Res.">
        <title>The hologenome of Daphnia magna reveals possible DNA methylation and microbiome-mediated evolution of the host genome.</title>
        <authorList>
            <person name="Chaturvedi A."/>
            <person name="Li X."/>
            <person name="Dhandapani V."/>
            <person name="Marshall H."/>
            <person name="Kissane S."/>
            <person name="Cuenca-Cambronero M."/>
            <person name="Asole G."/>
            <person name="Calvet F."/>
            <person name="Ruiz-Romero M."/>
            <person name="Marangio P."/>
            <person name="Guigo R."/>
            <person name="Rago D."/>
            <person name="Mirbahai L."/>
            <person name="Eastwood N."/>
            <person name="Colbourne J.K."/>
            <person name="Zhou J."/>
            <person name="Mallon E."/>
            <person name="Orsini L."/>
        </authorList>
    </citation>
    <scope>NUCLEOTIDE SEQUENCE [LARGE SCALE GENOMIC DNA]</scope>
    <source>
        <strain evidence="2">LRV0_1</strain>
    </source>
</reference>
<dbReference type="EMBL" id="JAOYFB010000003">
    <property type="protein sequence ID" value="KAK4009185.1"/>
    <property type="molecule type" value="Genomic_DNA"/>
</dbReference>
<gene>
    <name evidence="2" type="ORF">OUZ56_018291</name>
</gene>
<proteinExistence type="predicted"/>